<proteinExistence type="predicted"/>
<feature type="transmembrane region" description="Helical" evidence="6">
    <location>
        <begin position="258"/>
        <end position="280"/>
    </location>
</feature>
<feature type="transmembrane region" description="Helical" evidence="6">
    <location>
        <begin position="303"/>
        <end position="326"/>
    </location>
</feature>
<feature type="transmembrane region" description="Helical" evidence="6">
    <location>
        <begin position="20"/>
        <end position="40"/>
    </location>
</feature>
<dbReference type="OrthoDB" id="2934570at2"/>
<feature type="transmembrane region" description="Helical" evidence="6">
    <location>
        <begin position="739"/>
        <end position="758"/>
    </location>
</feature>
<reference evidence="8 9" key="1">
    <citation type="submission" date="2016-10" db="EMBL/GenBank/DDBJ databases">
        <authorList>
            <person name="de Groot N.N."/>
        </authorList>
    </citation>
    <scope>NUCLEOTIDE SEQUENCE [LARGE SCALE GENOMIC DNA]</scope>
    <source>
        <strain evidence="8 9">DSM 5522</strain>
    </source>
</reference>
<dbReference type="PANTHER" id="PTHR30287">
    <property type="entry name" value="MEMBRANE COMPONENT OF PREDICTED ABC SUPERFAMILY METABOLITE UPTAKE TRANSPORTER"/>
    <property type="match status" value="1"/>
</dbReference>
<name>A0A1I0W6I1_9FIRM</name>
<dbReference type="Pfam" id="PF02687">
    <property type="entry name" value="FtsX"/>
    <property type="match status" value="2"/>
</dbReference>
<evidence type="ECO:0000256" key="2">
    <source>
        <dbReference type="ARBA" id="ARBA00022475"/>
    </source>
</evidence>
<dbReference type="InterPro" id="IPR038766">
    <property type="entry name" value="Membrane_comp_ABC_pdt"/>
</dbReference>
<feature type="transmembrane region" description="Helical" evidence="6">
    <location>
        <begin position="645"/>
        <end position="666"/>
    </location>
</feature>
<organism evidence="8 9">
    <name type="scientific">Acetitomaculum ruminis DSM 5522</name>
    <dbReference type="NCBI Taxonomy" id="1120918"/>
    <lineage>
        <taxon>Bacteria</taxon>
        <taxon>Bacillati</taxon>
        <taxon>Bacillota</taxon>
        <taxon>Clostridia</taxon>
        <taxon>Lachnospirales</taxon>
        <taxon>Lachnospiraceae</taxon>
        <taxon>Acetitomaculum</taxon>
    </lineage>
</organism>
<dbReference type="EMBL" id="FOJY01000003">
    <property type="protein sequence ID" value="SFA83937.1"/>
    <property type="molecule type" value="Genomic_DNA"/>
</dbReference>
<keyword evidence="9" id="KW-1185">Reference proteome</keyword>
<dbReference type="Proteomes" id="UP000198838">
    <property type="component" value="Unassembled WGS sequence"/>
</dbReference>
<evidence type="ECO:0000256" key="4">
    <source>
        <dbReference type="ARBA" id="ARBA00022989"/>
    </source>
</evidence>
<sequence>MKNPLNKRILREIKEDIGKYLVIFILLVASIAFVSGFLVADGSMVKAYDESFEKYNIEDGNFTSKNKINRAQKKNIEVFGLTLYDNFFAEVKLNNNDTLRIFKNRKEIDKVCLMKGEFPKKADEIAIDRMFADNNNLKVGDEIWDSHHKWKITGLVSLSDYSCLFSDNNDTMFDSLAFGVAVVSEEGFDFKEEELNYRYSFIYNEKPKDETEEYNRSKDLIEVLNNEIALKDFIPRYANQAIIYAGEDMSGDKQAIVVFLYIIIVIIAFVFGVTGANTIVKESAVIGTLRAMGYEKKELIKHYLMPPLIVTLISAITGNILGYSLMKDYCAGMYYGSYSLTTFVTIWNGEAFVMTTVIPFIIMLLINYLVLSNKLSLKPLNFIRRDLRKNKKKKTMKLSHKLPVFTRFRIRVIIQNLSNYLVLFVGIFFANMILVYGLIFPSLINHYQSNVKENMLCNYQYILEVPSDVFDKNHKLESMVNLLMYFNEVETENEDAEKFTAYSLKTIPGKLSSVEENVAIYGVKDKSRYINIDFKENDVYITKAYADKYLLKTGDTIQLKEAYKNNKYDFKITGIINDEATLSIYMPIKDANKMFDLGDSYFSGYFSDTKITDIDEEYIGSVIDITALTKISRQLDKSMGSIMNLLNYFAMLIFFVLVYLLSKVIIEKNAQSISMVKILGFRDLEVSRLYILATSIMVVLFIIITIPVEIWLVKIIVEVILRTSISGWIAFYLDPFLPLEMFALGVATYAIVVIFEYIKIRKVPKDIALKNVE</sequence>
<evidence type="ECO:0000256" key="6">
    <source>
        <dbReference type="SAM" id="Phobius"/>
    </source>
</evidence>
<comment type="subcellular location">
    <subcellularLocation>
        <location evidence="1">Cell membrane</location>
        <topology evidence="1">Multi-pass membrane protein</topology>
    </subcellularLocation>
</comment>
<feature type="domain" description="ABC3 transporter permease C-terminal" evidence="7">
    <location>
        <begin position="258"/>
        <end position="368"/>
    </location>
</feature>
<dbReference type="RefSeq" id="WP_092870545.1">
    <property type="nucleotide sequence ID" value="NZ_FOJY01000003.1"/>
</dbReference>
<evidence type="ECO:0000313" key="8">
    <source>
        <dbReference type="EMBL" id="SFA83937.1"/>
    </source>
</evidence>
<evidence type="ECO:0000256" key="1">
    <source>
        <dbReference type="ARBA" id="ARBA00004651"/>
    </source>
</evidence>
<evidence type="ECO:0000256" key="3">
    <source>
        <dbReference type="ARBA" id="ARBA00022692"/>
    </source>
</evidence>
<evidence type="ECO:0000313" key="9">
    <source>
        <dbReference type="Proteomes" id="UP000198838"/>
    </source>
</evidence>
<gene>
    <name evidence="8" type="ORF">SAMN05216249_10399</name>
</gene>
<dbReference type="InterPro" id="IPR003838">
    <property type="entry name" value="ABC3_permease_C"/>
</dbReference>
<evidence type="ECO:0000256" key="5">
    <source>
        <dbReference type="ARBA" id="ARBA00023136"/>
    </source>
</evidence>
<protein>
    <submittedName>
        <fullName evidence="8">Putative ABC transport system permease protein</fullName>
    </submittedName>
</protein>
<keyword evidence="4 6" id="KW-1133">Transmembrane helix</keyword>
<feature type="transmembrane region" description="Helical" evidence="6">
    <location>
        <begin position="686"/>
        <end position="708"/>
    </location>
</feature>
<accession>A0A1I0W6I1</accession>
<keyword evidence="3 6" id="KW-0812">Transmembrane</keyword>
<dbReference type="PANTHER" id="PTHR30287:SF2">
    <property type="entry name" value="BLL1001 PROTEIN"/>
    <property type="match status" value="1"/>
</dbReference>
<dbReference type="AlphaFoldDB" id="A0A1I0W6I1"/>
<dbReference type="STRING" id="1120918.SAMN05216249_10399"/>
<keyword evidence="5 6" id="KW-0472">Membrane</keyword>
<feature type="domain" description="ABC3 transporter permease C-terminal" evidence="7">
    <location>
        <begin position="646"/>
        <end position="763"/>
    </location>
</feature>
<keyword evidence="2" id="KW-1003">Cell membrane</keyword>
<feature type="transmembrane region" description="Helical" evidence="6">
    <location>
        <begin position="420"/>
        <end position="444"/>
    </location>
</feature>
<feature type="transmembrane region" description="Helical" evidence="6">
    <location>
        <begin position="346"/>
        <end position="371"/>
    </location>
</feature>
<dbReference type="GO" id="GO:0005886">
    <property type="term" value="C:plasma membrane"/>
    <property type="evidence" value="ECO:0007669"/>
    <property type="project" value="UniProtKB-SubCell"/>
</dbReference>
<evidence type="ECO:0000259" key="7">
    <source>
        <dbReference type="Pfam" id="PF02687"/>
    </source>
</evidence>